<feature type="transmembrane region" description="Helical" evidence="1">
    <location>
        <begin position="29"/>
        <end position="48"/>
    </location>
</feature>
<dbReference type="EMBL" id="CH672354">
    <property type="protein sequence ID" value="EEQ47305.1"/>
    <property type="molecule type" value="Genomic_DNA"/>
</dbReference>
<gene>
    <name evidence="2" type="ORF">CAWG_05873</name>
</gene>
<dbReference type="PaxDb" id="5476-C4YK76"/>
<dbReference type="HOGENOM" id="CLU_177144_0_0_1"/>
<reference evidence="2 3" key="1">
    <citation type="journal article" date="2009" name="Nature">
        <title>Evolution of pathogenicity and sexual reproduction in eight Candida genomes.</title>
        <authorList>
            <person name="Butler G."/>
            <person name="Rasmussen M.D."/>
            <person name="Lin M.F."/>
            <person name="Santos M.A."/>
            <person name="Sakthikumar S."/>
            <person name="Munro C.A."/>
            <person name="Rheinbay E."/>
            <person name="Grabherr M."/>
            <person name="Forche A."/>
            <person name="Reedy J.L."/>
            <person name="Agrafioti I."/>
            <person name="Arnaud M.B."/>
            <person name="Bates S."/>
            <person name="Brown A.J."/>
            <person name="Brunke S."/>
            <person name="Costanzo M.C."/>
            <person name="Fitzpatrick D.A."/>
            <person name="de Groot P.W."/>
            <person name="Harris D."/>
            <person name="Hoyer L.L."/>
            <person name="Hube B."/>
            <person name="Klis F.M."/>
            <person name="Kodira C."/>
            <person name="Lennard N."/>
            <person name="Logue M.E."/>
            <person name="Martin R."/>
            <person name="Neiman A.M."/>
            <person name="Nikolaou E."/>
            <person name="Quail M.A."/>
            <person name="Quinn J."/>
            <person name="Santos M.C."/>
            <person name="Schmitzberger F.F."/>
            <person name="Sherlock G."/>
            <person name="Shah P."/>
            <person name="Silverstein K.A."/>
            <person name="Skrzypek M.S."/>
            <person name="Soll D."/>
            <person name="Staggs R."/>
            <person name="Stansfield I."/>
            <person name="Stumpf M.P."/>
            <person name="Sudbery P.E."/>
            <person name="Srikantha T."/>
            <person name="Zeng Q."/>
            <person name="Berman J."/>
            <person name="Berriman M."/>
            <person name="Heitman J."/>
            <person name="Gow N.A."/>
            <person name="Lorenz M.C."/>
            <person name="Birren B.W."/>
            <person name="Kellis M."/>
            <person name="Cuomo C.A."/>
        </authorList>
    </citation>
    <scope>NUCLEOTIDE SEQUENCE [LARGE SCALE GENOMIC DNA]</scope>
    <source>
        <strain evidence="2 3">WO-1</strain>
    </source>
</reference>
<sequence>MIVLVETVFSPIVRMSECDSSGSSDDNTIYFFFFGFLVAVVFCSEVEVHKTKKFSIYLIHNISLRTSFAVSDLIRHQNCSTSTDLVCKSQFHILYICLYSVYFSLV</sequence>
<evidence type="ECO:0000256" key="1">
    <source>
        <dbReference type="SAM" id="Phobius"/>
    </source>
</evidence>
<keyword evidence="3" id="KW-1185">Reference proteome</keyword>
<evidence type="ECO:0000313" key="2">
    <source>
        <dbReference type="EMBL" id="EEQ47305.1"/>
    </source>
</evidence>
<dbReference type="AlphaFoldDB" id="C4YK76"/>
<keyword evidence="1" id="KW-0472">Membrane</keyword>
<dbReference type="OMA" id="IVRMSEC"/>
<accession>C4YK76</accession>
<proteinExistence type="predicted"/>
<keyword evidence="1" id="KW-0812">Transmembrane</keyword>
<name>C4YK76_CANAW</name>
<protein>
    <submittedName>
        <fullName evidence="2">Uncharacterized protein</fullName>
    </submittedName>
</protein>
<dbReference type="Proteomes" id="UP000001429">
    <property type="component" value="Chromosome 2"/>
</dbReference>
<dbReference type="VEuPathDB" id="FungiDB:CAWG_05873"/>
<organism evidence="2 3">
    <name type="scientific">Candida albicans (strain WO-1)</name>
    <name type="common">Yeast</name>
    <dbReference type="NCBI Taxonomy" id="294748"/>
    <lineage>
        <taxon>Eukaryota</taxon>
        <taxon>Fungi</taxon>
        <taxon>Dikarya</taxon>
        <taxon>Ascomycota</taxon>
        <taxon>Saccharomycotina</taxon>
        <taxon>Pichiomycetes</taxon>
        <taxon>Debaryomycetaceae</taxon>
        <taxon>Candida/Lodderomyces clade</taxon>
        <taxon>Candida</taxon>
    </lineage>
</organism>
<evidence type="ECO:0000313" key="3">
    <source>
        <dbReference type="Proteomes" id="UP000001429"/>
    </source>
</evidence>
<keyword evidence="1" id="KW-1133">Transmembrane helix</keyword>